<dbReference type="RefSeq" id="WP_348864699.1">
    <property type="nucleotide sequence ID" value="NZ_JBEAAL010000035.1"/>
</dbReference>
<evidence type="ECO:0000256" key="1">
    <source>
        <dbReference type="ARBA" id="ARBA00001933"/>
    </source>
</evidence>
<dbReference type="PROSITE" id="PS51918">
    <property type="entry name" value="RADICAL_SAM"/>
    <property type="match status" value="1"/>
</dbReference>
<keyword evidence="5" id="KW-0949">S-adenosyl-L-methionine</keyword>
<dbReference type="InterPro" id="IPR003739">
    <property type="entry name" value="Lys_aminomutase/Glu_NH3_mut"/>
</dbReference>
<keyword evidence="4" id="KW-0004">4Fe-4S</keyword>
<sequence>MTAARSLKTPEELIAAGLVEPGKLDVIRAVADRYAIALTPTVVSLIDRGDPNDPIARQFVPDPDELLATPDERADPIGDHAHSPVKGIVHRYPDRVLLKAVHICPVYCRFCFRREMVGPEGDGTLSPKELAAALTYIREHPEIWEVILTGGDPLVLSPRRLVAIMRGLADIAHVKIVRFHTRVPVVEPDRVDGELIEALKDSGKVVYVALHANHPREMTQTARAACARLVDAGFPMVSQTVLLRGVNDDPAVLGELMKAFVEARVKPYYLHHPDLAPGTGHFRLDIEEGQKIVSALRGKISGLCQPTYVLDIPGGHGKAAIGESAIRREGGCYSVSDFRGEEHIYPPK</sequence>
<dbReference type="PANTHER" id="PTHR30538:SF1">
    <property type="entry name" value="L-LYSINE 2,3-AMINOMUTASE"/>
    <property type="match status" value="1"/>
</dbReference>
<dbReference type="InterPro" id="IPR022447">
    <property type="entry name" value="Lys_aminomutase-rel"/>
</dbReference>
<dbReference type="InterPro" id="IPR013785">
    <property type="entry name" value="Aldolase_TIM"/>
</dbReference>
<dbReference type="PIRSF" id="PIRSF004911">
    <property type="entry name" value="DUF160"/>
    <property type="match status" value="1"/>
</dbReference>
<dbReference type="NCBIfam" id="TIGR03822">
    <property type="entry name" value="AblA_like_2"/>
    <property type="match status" value="1"/>
</dbReference>
<dbReference type="SFLD" id="SFLDG01070">
    <property type="entry name" value="PLP-dependent"/>
    <property type="match status" value="1"/>
</dbReference>
<dbReference type="EMBL" id="JBEAAL010000035">
    <property type="protein sequence ID" value="MEQ1409076.1"/>
    <property type="molecule type" value="Genomic_DNA"/>
</dbReference>
<dbReference type="InterPro" id="IPR058240">
    <property type="entry name" value="rSAM_sf"/>
</dbReference>
<keyword evidence="13" id="KW-1185">Reference proteome</keyword>
<dbReference type="CDD" id="cd01335">
    <property type="entry name" value="Radical_SAM"/>
    <property type="match status" value="1"/>
</dbReference>
<dbReference type="Gene3D" id="3.20.20.70">
    <property type="entry name" value="Aldolase class I"/>
    <property type="match status" value="1"/>
</dbReference>
<comment type="caution">
    <text evidence="12">The sequence shown here is derived from an EMBL/GenBank/DDBJ whole genome shotgun (WGS) entry which is preliminary data.</text>
</comment>
<keyword evidence="7" id="KW-0663">Pyridoxal phosphate</keyword>
<comment type="similarity">
    <text evidence="3">Belongs to the radical SAM superfamily. KamA family.</text>
</comment>
<keyword evidence="6" id="KW-0479">Metal-binding</keyword>
<evidence type="ECO:0000256" key="5">
    <source>
        <dbReference type="ARBA" id="ARBA00022691"/>
    </source>
</evidence>
<dbReference type="SFLD" id="SFLDS00029">
    <property type="entry name" value="Radical_SAM"/>
    <property type="match status" value="1"/>
</dbReference>
<feature type="domain" description="Radical SAM core" evidence="11">
    <location>
        <begin position="90"/>
        <end position="303"/>
    </location>
</feature>
<comment type="cofactor">
    <cofactor evidence="1">
        <name>pyridoxal 5'-phosphate</name>
        <dbReference type="ChEBI" id="CHEBI:597326"/>
    </cofactor>
</comment>
<protein>
    <submittedName>
        <fullName evidence="12">Lysine-2,3-aminomutase-like protein</fullName>
    </submittedName>
</protein>
<dbReference type="NCBIfam" id="TIGR00238">
    <property type="entry name" value="KamA family radical SAM protein"/>
    <property type="match status" value="1"/>
</dbReference>
<evidence type="ECO:0000256" key="9">
    <source>
        <dbReference type="ARBA" id="ARBA00023014"/>
    </source>
</evidence>
<evidence type="ECO:0000313" key="13">
    <source>
        <dbReference type="Proteomes" id="UP001496627"/>
    </source>
</evidence>
<organism evidence="12 13">
    <name type="scientific">Neorhizobium phenanthreniclasticum</name>
    <dbReference type="NCBI Taxonomy" id="3157917"/>
    <lineage>
        <taxon>Bacteria</taxon>
        <taxon>Pseudomonadati</taxon>
        <taxon>Pseudomonadota</taxon>
        <taxon>Alphaproteobacteria</taxon>
        <taxon>Hyphomicrobiales</taxon>
        <taxon>Rhizobiaceae</taxon>
        <taxon>Rhizobium/Agrobacterium group</taxon>
        <taxon>Neorhizobium</taxon>
    </lineage>
</organism>
<dbReference type="PANTHER" id="PTHR30538">
    <property type="entry name" value="LYSINE 2,3-AMINOMUTASE-RELATED"/>
    <property type="match status" value="1"/>
</dbReference>
<evidence type="ECO:0000313" key="12">
    <source>
        <dbReference type="EMBL" id="MEQ1409076.1"/>
    </source>
</evidence>
<gene>
    <name evidence="12" type="ORF">ABK249_29650</name>
</gene>
<dbReference type="SUPFAM" id="SSF102114">
    <property type="entry name" value="Radical SAM enzymes"/>
    <property type="match status" value="1"/>
</dbReference>
<evidence type="ECO:0000259" key="11">
    <source>
        <dbReference type="PROSITE" id="PS51918"/>
    </source>
</evidence>
<accession>A0ABV0MBA7</accession>
<reference evidence="12 13" key="1">
    <citation type="submission" date="2024-05" db="EMBL/GenBank/DDBJ databases">
        <title>Neorhizobium sp. Rsf11, a plant growth promoting and heavy metal resistant PAH-degrader.</title>
        <authorList>
            <person name="Golubev S.N."/>
            <person name="Muratova A.Y."/>
            <person name="Markelova M.I."/>
        </authorList>
    </citation>
    <scope>NUCLEOTIDE SEQUENCE [LARGE SCALE GENOMIC DNA]</scope>
    <source>
        <strain evidence="12 13">Rsf11</strain>
    </source>
</reference>
<proteinExistence type="inferred from homology"/>
<evidence type="ECO:0000256" key="7">
    <source>
        <dbReference type="ARBA" id="ARBA00022898"/>
    </source>
</evidence>
<comment type="cofactor">
    <cofactor evidence="2">
        <name>[4Fe-4S] cluster</name>
        <dbReference type="ChEBI" id="CHEBI:49883"/>
    </cofactor>
</comment>
<keyword evidence="10" id="KW-0413">Isomerase</keyword>
<dbReference type="Pfam" id="PF04055">
    <property type="entry name" value="Radical_SAM"/>
    <property type="match status" value="1"/>
</dbReference>
<evidence type="ECO:0000256" key="8">
    <source>
        <dbReference type="ARBA" id="ARBA00023004"/>
    </source>
</evidence>
<evidence type="ECO:0000256" key="10">
    <source>
        <dbReference type="ARBA" id="ARBA00023235"/>
    </source>
</evidence>
<evidence type="ECO:0000256" key="2">
    <source>
        <dbReference type="ARBA" id="ARBA00001966"/>
    </source>
</evidence>
<name>A0ABV0MBA7_9HYPH</name>
<keyword evidence="8" id="KW-0408">Iron</keyword>
<dbReference type="Proteomes" id="UP001496627">
    <property type="component" value="Unassembled WGS sequence"/>
</dbReference>
<evidence type="ECO:0000256" key="3">
    <source>
        <dbReference type="ARBA" id="ARBA00008703"/>
    </source>
</evidence>
<evidence type="ECO:0000256" key="6">
    <source>
        <dbReference type="ARBA" id="ARBA00022723"/>
    </source>
</evidence>
<dbReference type="InterPro" id="IPR007197">
    <property type="entry name" value="rSAM"/>
</dbReference>
<keyword evidence="9" id="KW-0411">Iron-sulfur</keyword>
<evidence type="ECO:0000256" key="4">
    <source>
        <dbReference type="ARBA" id="ARBA00022485"/>
    </source>
</evidence>